<keyword evidence="5" id="KW-0812">Transmembrane</keyword>
<keyword evidence="7" id="KW-1133">Transmembrane helix</keyword>
<evidence type="ECO:0000259" key="11">
    <source>
        <dbReference type="PROSITE" id="PS50885"/>
    </source>
</evidence>
<sequence length="453" mass="47254">MGVVTTLSLDRFLIARLDDDLRAASGITRGLPPDDAPADAPSGAVPEDGAPFRPGLQFGVLVAVVADGNVSSAAVLDRRGDDQPVPAEARQALLDVPVGAPPRSADLGPLGSYRLVAAERTESDGSTVTVVTGQSERPVQETLSTLVLVEVVAVAVALLGAGVAGAVAVRRELRPLEEVAATASRVSALPLASGEVELAERVPVVDPRSEVGQVGTALNRMLDHVGAALSERHASELRLRQFVADASHELRTPLAAIRGYAELSQRSDGDTAYSLQRISSSAERMSTLVEDLLLLARLDAGRPLERTGVDLTHLVLDAVDDAHVAGPEHRWRLDLPDEPVTVTGDPSRLAQVLANLLANARTHTPPGTLVSVGLARREDGAVLTVTDDGPGIAPDLAPRVFERFARGSSSRSRESGSTGLGLAIVDAVVVAHGGTVEVESRPGRTVFEVTLPA</sequence>
<dbReference type="InterPro" id="IPR003660">
    <property type="entry name" value="HAMP_dom"/>
</dbReference>
<dbReference type="Proteomes" id="UP000694300">
    <property type="component" value="Unassembled WGS sequence"/>
</dbReference>
<evidence type="ECO:0000256" key="3">
    <source>
        <dbReference type="ARBA" id="ARBA00022553"/>
    </source>
</evidence>
<keyword evidence="6 12" id="KW-0418">Kinase</keyword>
<dbReference type="PROSITE" id="PS50885">
    <property type="entry name" value="HAMP"/>
    <property type="match status" value="1"/>
</dbReference>
<evidence type="ECO:0000256" key="9">
    <source>
        <dbReference type="SAM" id="MobiDB-lite"/>
    </source>
</evidence>
<evidence type="ECO:0000256" key="7">
    <source>
        <dbReference type="ARBA" id="ARBA00022989"/>
    </source>
</evidence>
<evidence type="ECO:0000256" key="4">
    <source>
        <dbReference type="ARBA" id="ARBA00022679"/>
    </source>
</evidence>
<gene>
    <name evidence="12" type="ORF">I4I82_21630</name>
</gene>
<evidence type="ECO:0000256" key="8">
    <source>
        <dbReference type="ARBA" id="ARBA00023012"/>
    </source>
</evidence>
<keyword evidence="13" id="KW-1185">Reference proteome</keyword>
<evidence type="ECO:0000256" key="5">
    <source>
        <dbReference type="ARBA" id="ARBA00022692"/>
    </source>
</evidence>
<dbReference type="Pfam" id="PF00512">
    <property type="entry name" value="HisKA"/>
    <property type="match status" value="1"/>
</dbReference>
<dbReference type="InterPro" id="IPR003594">
    <property type="entry name" value="HATPase_dom"/>
</dbReference>
<evidence type="ECO:0000256" key="1">
    <source>
        <dbReference type="ARBA" id="ARBA00000085"/>
    </source>
</evidence>
<accession>A0ABS6UDE4</accession>
<keyword evidence="3" id="KW-0597">Phosphoprotein</keyword>
<dbReference type="SMART" id="SM00388">
    <property type="entry name" value="HisKA"/>
    <property type="match status" value="1"/>
</dbReference>
<dbReference type="CDD" id="cd06225">
    <property type="entry name" value="HAMP"/>
    <property type="match status" value="1"/>
</dbReference>
<reference evidence="12 13" key="1">
    <citation type="submission" date="2020-11" db="EMBL/GenBank/DDBJ databases">
        <title>Pseudonocardia abyssalis sp. nov. and Pseudonocardia oceani sp. nov., description and phylogenomic analysis of two novel actinomycetes isolated from the deep Southern Ocean.</title>
        <authorList>
            <person name="Parra J."/>
        </authorList>
    </citation>
    <scope>NUCLEOTIDE SEQUENCE [LARGE SCALE GENOMIC DNA]</scope>
    <source>
        <strain evidence="13">KRD185</strain>
    </source>
</reference>
<dbReference type="SMART" id="SM00304">
    <property type="entry name" value="HAMP"/>
    <property type="match status" value="1"/>
</dbReference>
<feature type="region of interest" description="Disordered" evidence="9">
    <location>
        <begin position="27"/>
        <end position="49"/>
    </location>
</feature>
<evidence type="ECO:0000313" key="12">
    <source>
        <dbReference type="EMBL" id="MBW0130261.1"/>
    </source>
</evidence>
<dbReference type="PANTHER" id="PTHR45436:SF5">
    <property type="entry name" value="SENSOR HISTIDINE KINASE TRCS"/>
    <property type="match status" value="1"/>
</dbReference>
<dbReference type="InterPro" id="IPR050428">
    <property type="entry name" value="TCS_sensor_his_kinase"/>
</dbReference>
<comment type="caution">
    <text evidence="12">The sequence shown here is derived from an EMBL/GenBank/DDBJ whole genome shotgun (WGS) entry which is preliminary data.</text>
</comment>
<keyword evidence="4" id="KW-0808">Transferase</keyword>
<dbReference type="EC" id="2.7.13.3" evidence="2"/>
<evidence type="ECO:0000259" key="10">
    <source>
        <dbReference type="PROSITE" id="PS50109"/>
    </source>
</evidence>
<dbReference type="EMBL" id="JADQDF010000001">
    <property type="protein sequence ID" value="MBW0130261.1"/>
    <property type="molecule type" value="Genomic_DNA"/>
</dbReference>
<comment type="catalytic activity">
    <reaction evidence="1">
        <text>ATP + protein L-histidine = ADP + protein N-phospho-L-histidine.</text>
        <dbReference type="EC" id="2.7.13.3"/>
    </reaction>
</comment>
<feature type="domain" description="HAMP" evidence="11">
    <location>
        <begin position="170"/>
        <end position="230"/>
    </location>
</feature>
<dbReference type="CDD" id="cd00075">
    <property type="entry name" value="HATPase"/>
    <property type="match status" value="1"/>
</dbReference>
<evidence type="ECO:0000256" key="2">
    <source>
        <dbReference type="ARBA" id="ARBA00012438"/>
    </source>
</evidence>
<protein>
    <recommendedName>
        <fullName evidence="2">histidine kinase</fullName>
        <ecNumber evidence="2">2.7.13.3</ecNumber>
    </recommendedName>
</protein>
<dbReference type="GO" id="GO:0016301">
    <property type="term" value="F:kinase activity"/>
    <property type="evidence" value="ECO:0007669"/>
    <property type="project" value="UniProtKB-KW"/>
</dbReference>
<organism evidence="12 13">
    <name type="scientific">Pseudonocardia oceani</name>
    <dbReference type="NCBI Taxonomy" id="2792013"/>
    <lineage>
        <taxon>Bacteria</taxon>
        <taxon>Bacillati</taxon>
        <taxon>Actinomycetota</taxon>
        <taxon>Actinomycetes</taxon>
        <taxon>Pseudonocardiales</taxon>
        <taxon>Pseudonocardiaceae</taxon>
        <taxon>Pseudonocardia</taxon>
    </lineage>
</organism>
<evidence type="ECO:0000256" key="6">
    <source>
        <dbReference type="ARBA" id="ARBA00022777"/>
    </source>
</evidence>
<keyword evidence="8" id="KW-0902">Two-component regulatory system</keyword>
<dbReference type="PROSITE" id="PS50109">
    <property type="entry name" value="HIS_KIN"/>
    <property type="match status" value="1"/>
</dbReference>
<proteinExistence type="predicted"/>
<dbReference type="PANTHER" id="PTHR45436">
    <property type="entry name" value="SENSOR HISTIDINE KINASE YKOH"/>
    <property type="match status" value="1"/>
</dbReference>
<dbReference type="Pfam" id="PF02518">
    <property type="entry name" value="HATPase_c"/>
    <property type="match status" value="1"/>
</dbReference>
<keyword evidence="7" id="KW-0472">Membrane</keyword>
<evidence type="ECO:0000313" key="13">
    <source>
        <dbReference type="Proteomes" id="UP000694300"/>
    </source>
</evidence>
<feature type="domain" description="Histidine kinase" evidence="10">
    <location>
        <begin position="245"/>
        <end position="453"/>
    </location>
</feature>
<name>A0ABS6UDE4_9PSEU</name>
<dbReference type="SMART" id="SM00387">
    <property type="entry name" value="HATPase_c"/>
    <property type="match status" value="1"/>
</dbReference>
<dbReference type="InterPro" id="IPR005467">
    <property type="entry name" value="His_kinase_dom"/>
</dbReference>
<dbReference type="CDD" id="cd00082">
    <property type="entry name" value="HisKA"/>
    <property type="match status" value="1"/>
</dbReference>
<dbReference type="InterPro" id="IPR003661">
    <property type="entry name" value="HisK_dim/P_dom"/>
</dbReference>
<dbReference type="Pfam" id="PF00672">
    <property type="entry name" value="HAMP"/>
    <property type="match status" value="1"/>
</dbReference>